<accession>A0A8J4X2S4</accession>
<dbReference type="Proteomes" id="UP000727407">
    <property type="component" value="Unassembled WGS sequence"/>
</dbReference>
<comment type="caution">
    <text evidence="1">The sequence shown here is derived from an EMBL/GenBank/DDBJ whole genome shotgun (WGS) entry which is preliminary data.</text>
</comment>
<gene>
    <name evidence="1" type="ORF">DAT39_018608</name>
</gene>
<name>A0A8J4X2S4_CLAMG</name>
<keyword evidence="2" id="KW-1185">Reference proteome</keyword>
<sequence length="92" mass="10228">SHPFKIASAIVPSAHHCKERRLYGAAGREKLPCVTNYMEIQSMVTHSGDALPELYLILALPQEKRTVTDQIRDTAFSALFTQAPFTCSGQQH</sequence>
<dbReference type="AlphaFoldDB" id="A0A8J4X2S4"/>
<feature type="non-terminal residue" evidence="1">
    <location>
        <position position="1"/>
    </location>
</feature>
<organism evidence="1 2">
    <name type="scientific">Clarias magur</name>
    <name type="common">Asian catfish</name>
    <name type="synonym">Macropteronotus magur</name>
    <dbReference type="NCBI Taxonomy" id="1594786"/>
    <lineage>
        <taxon>Eukaryota</taxon>
        <taxon>Metazoa</taxon>
        <taxon>Chordata</taxon>
        <taxon>Craniata</taxon>
        <taxon>Vertebrata</taxon>
        <taxon>Euteleostomi</taxon>
        <taxon>Actinopterygii</taxon>
        <taxon>Neopterygii</taxon>
        <taxon>Teleostei</taxon>
        <taxon>Ostariophysi</taxon>
        <taxon>Siluriformes</taxon>
        <taxon>Clariidae</taxon>
        <taxon>Clarias</taxon>
    </lineage>
</organism>
<evidence type="ECO:0000313" key="2">
    <source>
        <dbReference type="Proteomes" id="UP000727407"/>
    </source>
</evidence>
<dbReference type="EMBL" id="QNUK01000560">
    <property type="protein sequence ID" value="KAF5891708.1"/>
    <property type="molecule type" value="Genomic_DNA"/>
</dbReference>
<protein>
    <submittedName>
        <fullName evidence="1">Uncharacterized protein</fullName>
    </submittedName>
</protein>
<evidence type="ECO:0000313" key="1">
    <source>
        <dbReference type="EMBL" id="KAF5891708.1"/>
    </source>
</evidence>
<reference evidence="1" key="1">
    <citation type="submission" date="2020-07" db="EMBL/GenBank/DDBJ databases">
        <title>Clarias magur genome sequencing, assembly and annotation.</title>
        <authorList>
            <person name="Kushwaha B."/>
            <person name="Kumar R."/>
            <person name="Das P."/>
            <person name="Joshi C.G."/>
            <person name="Kumar D."/>
            <person name="Nagpure N.S."/>
            <person name="Pandey M."/>
            <person name="Agarwal S."/>
            <person name="Srivastava S."/>
            <person name="Singh M."/>
            <person name="Sahoo L."/>
            <person name="Jayasankar P."/>
            <person name="Meher P.K."/>
            <person name="Koringa P.G."/>
            <person name="Iquebal M.A."/>
            <person name="Das S.P."/>
            <person name="Bit A."/>
            <person name="Patnaik S."/>
            <person name="Patel N."/>
            <person name="Shah T.M."/>
            <person name="Hinsu A."/>
            <person name="Jena J.K."/>
        </authorList>
    </citation>
    <scope>NUCLEOTIDE SEQUENCE</scope>
    <source>
        <strain evidence="1">CIFAMagur01</strain>
        <tissue evidence="1">Testis</tissue>
    </source>
</reference>
<proteinExistence type="predicted"/>